<feature type="domain" description="tRNA(Ile)-lysidine/2-thiocytidine synthase N-terminal" evidence="3">
    <location>
        <begin position="29"/>
        <end position="188"/>
    </location>
</feature>
<dbReference type="InterPro" id="IPR035107">
    <property type="entry name" value="tRNA_thiolation_TtcA_Ctu1"/>
</dbReference>
<dbReference type="GO" id="GO:0008033">
    <property type="term" value="P:tRNA processing"/>
    <property type="evidence" value="ECO:0007669"/>
    <property type="project" value="InterPro"/>
</dbReference>
<dbReference type="Pfam" id="PF01171">
    <property type="entry name" value="ATP_bind_3"/>
    <property type="match status" value="1"/>
</dbReference>
<evidence type="ECO:0000256" key="2">
    <source>
        <dbReference type="PIRSR" id="PIRSR004976-51"/>
    </source>
</evidence>
<dbReference type="CDD" id="cd24138">
    <property type="entry name" value="TtcA-like"/>
    <property type="match status" value="1"/>
</dbReference>
<dbReference type="PANTHER" id="PTHR43686:SF1">
    <property type="entry name" value="AMINOTRAN_5 DOMAIN-CONTAINING PROTEIN"/>
    <property type="match status" value="1"/>
</dbReference>
<dbReference type="AlphaFoldDB" id="B8CZY7"/>
<dbReference type="Proteomes" id="UP000000719">
    <property type="component" value="Chromosome"/>
</dbReference>
<keyword evidence="2" id="KW-0547">Nucleotide-binding</keyword>
<dbReference type="GO" id="GO:0005524">
    <property type="term" value="F:ATP binding"/>
    <property type="evidence" value="ECO:0007669"/>
    <property type="project" value="UniProtKB-KW"/>
</dbReference>
<dbReference type="EMBL" id="CP001098">
    <property type="protein sequence ID" value="ACL70839.1"/>
    <property type="molecule type" value="Genomic_DNA"/>
</dbReference>
<dbReference type="OrthoDB" id="9801054at2"/>
<keyword evidence="5" id="KW-1185">Reference proteome</keyword>
<dbReference type="eggNOG" id="COG0037">
    <property type="taxonomic scope" value="Bacteria"/>
</dbReference>
<feature type="binding site" evidence="2">
    <location>
        <position position="135"/>
    </location>
    <ligand>
        <name>ATP</name>
        <dbReference type="ChEBI" id="CHEBI:30616"/>
    </ligand>
</feature>
<dbReference type="SUPFAM" id="SSF52402">
    <property type="entry name" value="Adenine nucleotide alpha hydrolases-like"/>
    <property type="match status" value="1"/>
</dbReference>
<evidence type="ECO:0000313" key="5">
    <source>
        <dbReference type="Proteomes" id="UP000000719"/>
    </source>
</evidence>
<reference evidence="4 5" key="1">
    <citation type="journal article" date="2009" name="PLoS ONE">
        <title>Genome analysis of the anaerobic thermohalophilic bacterium Halothermothrix orenii.</title>
        <authorList>
            <person name="Mavromatis K."/>
            <person name="Ivanova N."/>
            <person name="Anderson I."/>
            <person name="Lykidis A."/>
            <person name="Hooper S.D."/>
            <person name="Sun H."/>
            <person name="Kunin V."/>
            <person name="Lapidus A."/>
            <person name="Hugenholtz P."/>
            <person name="Patel B."/>
            <person name="Kyrpides N.C."/>
        </authorList>
    </citation>
    <scope>NUCLEOTIDE SEQUENCE [LARGE SCALE GENOMIC DNA]</scope>
    <source>
        <strain evidence="5">H 168 / OCM 544 / DSM 9562</strain>
    </source>
</reference>
<feature type="binding site" evidence="2">
    <location>
        <position position="64"/>
    </location>
    <ligand>
        <name>ATP</name>
        <dbReference type="ChEBI" id="CHEBI:30616"/>
    </ligand>
</feature>
<dbReference type="PANTHER" id="PTHR43686">
    <property type="entry name" value="SULFURTRANSFERASE-RELATED"/>
    <property type="match status" value="1"/>
</dbReference>
<dbReference type="GO" id="GO:0016740">
    <property type="term" value="F:transferase activity"/>
    <property type="evidence" value="ECO:0007669"/>
    <property type="project" value="UniProtKB-KW"/>
</dbReference>
<protein>
    <submittedName>
        <fullName evidence="4">PP-loop domain protein</fullName>
    </submittedName>
</protein>
<keyword evidence="1" id="KW-0808">Transferase</keyword>
<dbReference type="STRING" id="373903.Hore_20940"/>
<gene>
    <name evidence="4" type="ordered locus">Hore_20940</name>
</gene>
<dbReference type="Gene3D" id="3.40.50.620">
    <property type="entry name" value="HUPs"/>
    <property type="match status" value="1"/>
</dbReference>
<organism evidence="4 5">
    <name type="scientific">Halothermothrix orenii (strain H 168 / OCM 544 / DSM 9562)</name>
    <dbReference type="NCBI Taxonomy" id="373903"/>
    <lineage>
        <taxon>Bacteria</taxon>
        <taxon>Bacillati</taxon>
        <taxon>Bacillota</taxon>
        <taxon>Clostridia</taxon>
        <taxon>Halanaerobiales</taxon>
        <taxon>Halothermotrichaceae</taxon>
        <taxon>Halothermothrix</taxon>
    </lineage>
</organism>
<feature type="binding site" evidence="2">
    <location>
        <position position="38"/>
    </location>
    <ligand>
        <name>ATP</name>
        <dbReference type="ChEBI" id="CHEBI:30616"/>
    </ligand>
</feature>
<dbReference type="HOGENOM" id="CLU_026481_5_2_9"/>
<feature type="binding site" evidence="2">
    <location>
        <begin position="32"/>
        <end position="34"/>
    </location>
    <ligand>
        <name>ATP</name>
        <dbReference type="ChEBI" id="CHEBI:30616"/>
    </ligand>
</feature>
<feature type="binding site" evidence="2">
    <location>
        <position position="140"/>
    </location>
    <ligand>
        <name>ATP</name>
        <dbReference type="ChEBI" id="CHEBI:30616"/>
    </ligand>
</feature>
<keyword evidence="2" id="KW-0067">ATP-binding</keyword>
<dbReference type="PIRSF" id="PIRSF004976">
    <property type="entry name" value="ATPase_YdaO"/>
    <property type="match status" value="1"/>
</dbReference>
<proteinExistence type="predicted"/>
<dbReference type="KEGG" id="hor:Hore_20940"/>
<evidence type="ECO:0000259" key="3">
    <source>
        <dbReference type="Pfam" id="PF01171"/>
    </source>
</evidence>
<sequence length="260" mass="30159">MKLRLPKRYVRKVSRAITEFDMIEEGDNILVGLSGGKDSSFLLYVLALINRYASLDFRLAALTVDLGFDGGKNYFDYLKNYCDRLGVKYYVLETEIASYILSEKTEKPCARCAHFRKGAIVDFMKENGFNKIAYGHHYDDAVETFLMSILYAGQVKTFLPKTYLSRNEVYVIRPLVYLRESEIIRARKYMDYNPPESPCPYDGQTTRDKVKKLLRELASDKQIFYNIAAAMREGSVIDLWPEKPPQEEIIERSKKLWTSN</sequence>
<dbReference type="InterPro" id="IPR014729">
    <property type="entry name" value="Rossmann-like_a/b/a_fold"/>
</dbReference>
<evidence type="ECO:0000313" key="4">
    <source>
        <dbReference type="EMBL" id="ACL70839.1"/>
    </source>
</evidence>
<accession>B8CZY7</accession>
<dbReference type="InterPro" id="IPR011063">
    <property type="entry name" value="TilS/TtcA_N"/>
</dbReference>
<evidence type="ECO:0000256" key="1">
    <source>
        <dbReference type="ARBA" id="ARBA00022679"/>
    </source>
</evidence>
<dbReference type="RefSeq" id="WP_015923808.1">
    <property type="nucleotide sequence ID" value="NC_011899.1"/>
</dbReference>
<name>B8CZY7_HALOH</name>